<dbReference type="Proteomes" id="UP001239445">
    <property type="component" value="Unassembled WGS sequence"/>
</dbReference>
<keyword evidence="2" id="KW-1185">Reference proteome</keyword>
<organism evidence="1 2">
    <name type="scientific">Echria macrotheca</name>
    <dbReference type="NCBI Taxonomy" id="438768"/>
    <lineage>
        <taxon>Eukaryota</taxon>
        <taxon>Fungi</taxon>
        <taxon>Dikarya</taxon>
        <taxon>Ascomycota</taxon>
        <taxon>Pezizomycotina</taxon>
        <taxon>Sordariomycetes</taxon>
        <taxon>Sordariomycetidae</taxon>
        <taxon>Sordariales</taxon>
        <taxon>Schizotheciaceae</taxon>
        <taxon>Echria</taxon>
    </lineage>
</organism>
<reference evidence="1" key="1">
    <citation type="submission" date="2023-06" db="EMBL/GenBank/DDBJ databases">
        <title>Genome-scale phylogeny and comparative genomics of the fungal order Sordariales.</title>
        <authorList>
            <consortium name="Lawrence Berkeley National Laboratory"/>
            <person name="Hensen N."/>
            <person name="Bonometti L."/>
            <person name="Westerberg I."/>
            <person name="Brannstrom I.O."/>
            <person name="Guillou S."/>
            <person name="Cros-Aarteil S."/>
            <person name="Calhoun S."/>
            <person name="Haridas S."/>
            <person name="Kuo A."/>
            <person name="Mondo S."/>
            <person name="Pangilinan J."/>
            <person name="Riley R."/>
            <person name="Labutti K."/>
            <person name="Andreopoulos B."/>
            <person name="Lipzen A."/>
            <person name="Chen C."/>
            <person name="Yanf M."/>
            <person name="Daum C."/>
            <person name="Ng V."/>
            <person name="Clum A."/>
            <person name="Steindorff A."/>
            <person name="Ohm R."/>
            <person name="Martin F."/>
            <person name="Silar P."/>
            <person name="Natvig D."/>
            <person name="Lalanne C."/>
            <person name="Gautier V."/>
            <person name="Ament-Velasquez S.L."/>
            <person name="Kruys A."/>
            <person name="Hutchinson M.I."/>
            <person name="Powell A.J."/>
            <person name="Barry K."/>
            <person name="Miller A.N."/>
            <person name="Grigoriev I.V."/>
            <person name="Debuchy R."/>
            <person name="Gladieux P."/>
            <person name="Thoren M.H."/>
            <person name="Johannesson H."/>
        </authorList>
    </citation>
    <scope>NUCLEOTIDE SEQUENCE</scope>
    <source>
        <strain evidence="1">PSN4</strain>
    </source>
</reference>
<dbReference type="EMBL" id="MU839852">
    <property type="protein sequence ID" value="KAK1749774.1"/>
    <property type="molecule type" value="Genomic_DNA"/>
</dbReference>
<comment type="caution">
    <text evidence="1">The sequence shown here is derived from an EMBL/GenBank/DDBJ whole genome shotgun (WGS) entry which is preliminary data.</text>
</comment>
<proteinExistence type="predicted"/>
<evidence type="ECO:0000313" key="2">
    <source>
        <dbReference type="Proteomes" id="UP001239445"/>
    </source>
</evidence>
<name>A0AAJ0F639_9PEZI</name>
<protein>
    <submittedName>
        <fullName evidence="1">Uncharacterized protein</fullName>
    </submittedName>
</protein>
<dbReference type="AlphaFoldDB" id="A0AAJ0F639"/>
<evidence type="ECO:0000313" key="1">
    <source>
        <dbReference type="EMBL" id="KAK1749774.1"/>
    </source>
</evidence>
<gene>
    <name evidence="1" type="ORF">QBC47DRAFT_395296</name>
</gene>
<accession>A0AAJ0F639</accession>
<sequence length="369" mass="41785">MAPESKGNAFSATENTETDWEVRELFARFLRNEISELLTRSPEANKWHLSAYWSYGNFPAFGNSNAWKLQFAKRLRDLHRLLALVLDPAFRLSGLEKELLWISRRQDKSFKLDRWLREKARDFISQIQTVVNFWPTVARLLGEAQQATPTSSKGGVQHVNAHMDETEDESQIMCSECPPLVSEAVAARSYGCMYNMERLWSIMSSTFCPSLSLSREAKFPYPPDQIAILQGYVQKIIDGAVTPGALADIFGGEAPGEEEAENDDERNLDDNFLHSDWPLLLEAAVREGVLETSSSSSSSLSTAEKWKKALLKDAYKEHLDLKERCRESEIWYRGWKAKMQAKEAAAAVQQCGNGLERLDIQDEGYGSSR</sequence>